<feature type="domain" description="SAWADEE" evidence="1">
    <location>
        <begin position="64"/>
        <end position="179"/>
    </location>
</feature>
<dbReference type="EMBL" id="AYRZ02000007">
    <property type="protein sequence ID" value="PHT75953.1"/>
    <property type="molecule type" value="Genomic_DNA"/>
</dbReference>
<keyword evidence="3" id="KW-1185">Reference proteome</keyword>
<organism evidence="2 3">
    <name type="scientific">Capsicum annuum</name>
    <name type="common">Capsicum pepper</name>
    <dbReference type="NCBI Taxonomy" id="4072"/>
    <lineage>
        <taxon>Eukaryota</taxon>
        <taxon>Viridiplantae</taxon>
        <taxon>Streptophyta</taxon>
        <taxon>Embryophyta</taxon>
        <taxon>Tracheophyta</taxon>
        <taxon>Spermatophyta</taxon>
        <taxon>Magnoliopsida</taxon>
        <taxon>eudicotyledons</taxon>
        <taxon>Gunneridae</taxon>
        <taxon>Pentapetalae</taxon>
        <taxon>asterids</taxon>
        <taxon>lamiids</taxon>
        <taxon>Solanales</taxon>
        <taxon>Solanaceae</taxon>
        <taxon>Solanoideae</taxon>
        <taxon>Capsiceae</taxon>
        <taxon>Capsicum</taxon>
    </lineage>
</organism>
<dbReference type="STRING" id="4072.A0A2G2Z1V2"/>
<dbReference type="AlphaFoldDB" id="A0A2G2Z1V2"/>
<proteinExistence type="predicted"/>
<dbReference type="Gene3D" id="2.30.30.140">
    <property type="match status" value="1"/>
</dbReference>
<dbReference type="OMA" id="CHDESME"/>
<sequence>MGWGRAAANQREYSIIEENGMGKGYIRRSNCSWIIILTGLDMFMVLESQIVQRRTTRNERQNNDLRYRGYPKEFDVIFGAGEFKSKEEVDEMVKRFRSVSPQLQDSECGRLKEGMVVCVGCNAFGGDDMLFYDAVIEAIHNVDHSFCNGKEECLCTFVISWLHGPKKGYLDNTRIEGLCIIKGVAEVGPKIVPFLKLVNRNFGKSSCMLTSASKYEKTASEGSSCENGGSNLSIISSFEASFHSKIRKYSRLWEDDKDLGRQCPSYHLLLIENLERNLLPSSFRNFIHEHTSVSVQAYIFPSPSMQYASGIIVVDCEEKRQKILQFLDNPAHFIVSSIGRPLVVTERNLRHDMINMWSGSYEPQDMHLVTSLDKNLMVVHSGTEAYERAKQLKDLFQEFTSHQQVLYKRFAVEEMMILQKQQQQFNQIIDV</sequence>
<dbReference type="InterPro" id="IPR032001">
    <property type="entry name" value="SAWADEE_dom"/>
</dbReference>
<dbReference type="Proteomes" id="UP000222542">
    <property type="component" value="Unassembled WGS sequence"/>
</dbReference>
<name>A0A2G2Z1V2_CAPAN</name>
<reference evidence="2 3" key="2">
    <citation type="journal article" date="2017" name="Genome Biol.">
        <title>New reference genome sequences of hot pepper reveal the massive evolution of plant disease-resistance genes by retroduplication.</title>
        <authorList>
            <person name="Kim S."/>
            <person name="Park J."/>
            <person name="Yeom S.I."/>
            <person name="Kim Y.M."/>
            <person name="Seo E."/>
            <person name="Kim K.T."/>
            <person name="Kim M.S."/>
            <person name="Lee J.M."/>
            <person name="Cheong K."/>
            <person name="Shin H.S."/>
            <person name="Kim S.B."/>
            <person name="Han K."/>
            <person name="Lee J."/>
            <person name="Park M."/>
            <person name="Lee H.A."/>
            <person name="Lee H.Y."/>
            <person name="Lee Y."/>
            <person name="Oh S."/>
            <person name="Lee J.H."/>
            <person name="Choi E."/>
            <person name="Choi E."/>
            <person name="Lee S.E."/>
            <person name="Jeon J."/>
            <person name="Kim H."/>
            <person name="Choi G."/>
            <person name="Song H."/>
            <person name="Lee J."/>
            <person name="Lee S.C."/>
            <person name="Kwon J.K."/>
            <person name="Lee H.Y."/>
            <person name="Koo N."/>
            <person name="Hong Y."/>
            <person name="Kim R.W."/>
            <person name="Kang W.H."/>
            <person name="Huh J.H."/>
            <person name="Kang B.C."/>
            <person name="Yang T.J."/>
            <person name="Lee Y.H."/>
            <person name="Bennetzen J.L."/>
            <person name="Choi D."/>
        </authorList>
    </citation>
    <scope>NUCLEOTIDE SEQUENCE [LARGE SCALE GENOMIC DNA]</scope>
    <source>
        <strain evidence="3">cv. CM334</strain>
    </source>
</reference>
<dbReference type="Gramene" id="PHT75953">
    <property type="protein sequence ID" value="PHT75953"/>
    <property type="gene ID" value="T459_19475"/>
</dbReference>
<dbReference type="GO" id="GO:0003682">
    <property type="term" value="F:chromatin binding"/>
    <property type="evidence" value="ECO:0007669"/>
    <property type="project" value="InterPro"/>
</dbReference>
<evidence type="ECO:0000313" key="2">
    <source>
        <dbReference type="EMBL" id="PHT75953.1"/>
    </source>
</evidence>
<evidence type="ECO:0000259" key="1">
    <source>
        <dbReference type="Pfam" id="PF16719"/>
    </source>
</evidence>
<gene>
    <name evidence="2" type="ORF">T459_19475</name>
</gene>
<reference evidence="2 3" key="1">
    <citation type="journal article" date="2014" name="Nat. Genet.">
        <title>Genome sequence of the hot pepper provides insights into the evolution of pungency in Capsicum species.</title>
        <authorList>
            <person name="Kim S."/>
            <person name="Park M."/>
            <person name="Yeom S.I."/>
            <person name="Kim Y.M."/>
            <person name="Lee J.M."/>
            <person name="Lee H.A."/>
            <person name="Seo E."/>
            <person name="Choi J."/>
            <person name="Cheong K."/>
            <person name="Kim K.T."/>
            <person name="Jung K."/>
            <person name="Lee G.W."/>
            <person name="Oh S.K."/>
            <person name="Bae C."/>
            <person name="Kim S.B."/>
            <person name="Lee H.Y."/>
            <person name="Kim S.Y."/>
            <person name="Kim M.S."/>
            <person name="Kang B.C."/>
            <person name="Jo Y.D."/>
            <person name="Yang H.B."/>
            <person name="Jeong H.J."/>
            <person name="Kang W.H."/>
            <person name="Kwon J.K."/>
            <person name="Shin C."/>
            <person name="Lim J.Y."/>
            <person name="Park J.H."/>
            <person name="Huh J.H."/>
            <person name="Kim J.S."/>
            <person name="Kim B.D."/>
            <person name="Cohen O."/>
            <person name="Paran I."/>
            <person name="Suh M.C."/>
            <person name="Lee S.B."/>
            <person name="Kim Y.K."/>
            <person name="Shin Y."/>
            <person name="Noh S.J."/>
            <person name="Park J."/>
            <person name="Seo Y.S."/>
            <person name="Kwon S.Y."/>
            <person name="Kim H.A."/>
            <person name="Park J.M."/>
            <person name="Kim H.J."/>
            <person name="Choi S.B."/>
            <person name="Bosland P.W."/>
            <person name="Reeves G."/>
            <person name="Jo S.H."/>
            <person name="Lee B.W."/>
            <person name="Cho H.T."/>
            <person name="Choi H.S."/>
            <person name="Lee M.S."/>
            <person name="Yu Y."/>
            <person name="Do Choi Y."/>
            <person name="Park B.S."/>
            <person name="van Deynze A."/>
            <person name="Ashrafi H."/>
            <person name="Hill T."/>
            <person name="Kim W.T."/>
            <person name="Pai H.S."/>
            <person name="Ahn H.K."/>
            <person name="Yeam I."/>
            <person name="Giovannoni J.J."/>
            <person name="Rose J.K."/>
            <person name="Sorensen I."/>
            <person name="Lee S.J."/>
            <person name="Kim R.W."/>
            <person name="Choi I.Y."/>
            <person name="Choi B.S."/>
            <person name="Lim J.S."/>
            <person name="Lee Y.H."/>
            <person name="Choi D."/>
        </authorList>
    </citation>
    <scope>NUCLEOTIDE SEQUENCE [LARGE SCALE GENOMIC DNA]</scope>
    <source>
        <strain evidence="3">cv. CM334</strain>
    </source>
</reference>
<evidence type="ECO:0000313" key="3">
    <source>
        <dbReference type="Proteomes" id="UP000222542"/>
    </source>
</evidence>
<dbReference type="PANTHER" id="PTHR36384:SF2">
    <property type="entry name" value="SAWADEE DOMAIN-CONTAINING PROTEIN"/>
    <property type="match status" value="1"/>
</dbReference>
<protein>
    <recommendedName>
        <fullName evidence="1">SAWADEE domain-containing protein</fullName>
    </recommendedName>
</protein>
<dbReference type="Pfam" id="PF16719">
    <property type="entry name" value="SAWADEE"/>
    <property type="match status" value="1"/>
</dbReference>
<dbReference type="PANTHER" id="PTHR36384">
    <property type="entry name" value="SAWADEE PROTEIN"/>
    <property type="match status" value="1"/>
</dbReference>
<comment type="caution">
    <text evidence="2">The sequence shown here is derived from an EMBL/GenBank/DDBJ whole genome shotgun (WGS) entry which is preliminary data.</text>
</comment>
<accession>A0A2G2Z1V2</accession>